<comment type="caution">
    <text evidence="1">The sequence shown here is derived from an EMBL/GenBank/DDBJ whole genome shotgun (WGS) entry which is preliminary data.</text>
</comment>
<dbReference type="PATRIC" id="fig|582.24.peg.2783"/>
<reference evidence="1 2" key="1">
    <citation type="submission" date="2015-02" db="EMBL/GenBank/DDBJ databases">
        <title>Whole genome shotgun sequencing of cultured foodborne pathogen.</title>
        <authorList>
            <person name="Timme R."/>
            <person name="Allard M.W."/>
            <person name="Strain E."/>
            <person name="Evans P.S."/>
            <person name="Brown E."/>
        </authorList>
    </citation>
    <scope>NUCLEOTIDE SEQUENCE [LARGE SCALE GENOMIC DNA]</scope>
    <source>
        <strain evidence="1 2">GCSL-TSO-24</strain>
    </source>
</reference>
<proteinExistence type="predicted"/>
<gene>
    <name evidence="1" type="ORF">UA45_08920</name>
</gene>
<evidence type="ECO:0000313" key="2">
    <source>
        <dbReference type="Proteomes" id="UP000032582"/>
    </source>
</evidence>
<name>A0A0D8L805_MORMO</name>
<dbReference type="Proteomes" id="UP000032582">
    <property type="component" value="Unassembled WGS sequence"/>
</dbReference>
<organism evidence="1 2">
    <name type="scientific">Morganella morganii</name>
    <name type="common">Proteus morganii</name>
    <dbReference type="NCBI Taxonomy" id="582"/>
    <lineage>
        <taxon>Bacteria</taxon>
        <taxon>Pseudomonadati</taxon>
        <taxon>Pseudomonadota</taxon>
        <taxon>Gammaproteobacteria</taxon>
        <taxon>Enterobacterales</taxon>
        <taxon>Morganellaceae</taxon>
        <taxon>Morganella</taxon>
    </lineage>
</organism>
<protein>
    <submittedName>
        <fullName evidence="1">Uncharacterized protein</fullName>
    </submittedName>
</protein>
<accession>A0A0D8L805</accession>
<evidence type="ECO:0000313" key="1">
    <source>
        <dbReference type="EMBL" id="KJF77997.1"/>
    </source>
</evidence>
<dbReference type="EMBL" id="JZSH01000083">
    <property type="protein sequence ID" value="KJF77997.1"/>
    <property type="molecule type" value="Genomic_DNA"/>
</dbReference>
<dbReference type="AlphaFoldDB" id="A0A0D8L805"/>
<sequence>MLMGQLGVVEGGIVIGGEHGGGAFSFEEAGLSVCGKSSYVSYLHSGERALLISDFPLNGYQSWPDYPMDFNNDYPNEAFNSVGYNTFITTGEGSEIRSFVSEGDRFFGLGESNHVRVGLGTFVLFDESKGRKDSTAEYEFGVTAVIDGNRSSISNELIDDKRVKAKDSILVSLGEQNSIQTVGENCGLVSLGMGSDIILNDSYRKESSESVKYLFSAGMNSDISGYEQEQILPSMPIFVAQKARKVDTNSEVALFAEQSPESFRVGKNSVVAIGWHDGSRQRISVFYEGEDIQAGKCYRINDTGQAVEVN</sequence>